<dbReference type="CDD" id="cd00610">
    <property type="entry name" value="OAT_like"/>
    <property type="match status" value="1"/>
</dbReference>
<proteinExistence type="inferred from homology"/>
<dbReference type="InterPro" id="IPR015422">
    <property type="entry name" value="PyrdxlP-dep_Trfase_small"/>
</dbReference>
<dbReference type="InterPro" id="IPR015421">
    <property type="entry name" value="PyrdxlP-dep_Trfase_major"/>
</dbReference>
<evidence type="ECO:0000256" key="4">
    <source>
        <dbReference type="ARBA" id="ARBA00022679"/>
    </source>
</evidence>
<accession>A0A917FH59</accession>
<dbReference type="GO" id="GO:0009102">
    <property type="term" value="P:biotin biosynthetic process"/>
    <property type="evidence" value="ECO:0007669"/>
    <property type="project" value="TreeGrafter"/>
</dbReference>
<evidence type="ECO:0000256" key="3">
    <source>
        <dbReference type="ARBA" id="ARBA00022576"/>
    </source>
</evidence>
<keyword evidence="8" id="KW-1185">Reference proteome</keyword>
<dbReference type="Gene3D" id="3.40.640.10">
    <property type="entry name" value="Type I PLP-dependent aspartate aminotransferase-like (Major domain)"/>
    <property type="match status" value="1"/>
</dbReference>
<dbReference type="EMBL" id="BMFO01000001">
    <property type="protein sequence ID" value="GGF82630.1"/>
    <property type="molecule type" value="Genomic_DNA"/>
</dbReference>
<dbReference type="Proteomes" id="UP000632858">
    <property type="component" value="Unassembled WGS sequence"/>
</dbReference>
<dbReference type="PANTHER" id="PTHR42684:SF1">
    <property type="entry name" value="BETA-ALANINE--PYRUVATE AMINOTRANSFERASE"/>
    <property type="match status" value="1"/>
</dbReference>
<dbReference type="AlphaFoldDB" id="A0A917FH59"/>
<reference evidence="7" key="2">
    <citation type="submission" date="2020-09" db="EMBL/GenBank/DDBJ databases">
        <authorList>
            <person name="Sun Q."/>
            <person name="Zhou Y."/>
        </authorList>
    </citation>
    <scope>NUCLEOTIDE SEQUENCE</scope>
    <source>
        <strain evidence="7">CGMCC 1.12726</strain>
    </source>
</reference>
<gene>
    <name evidence="7" type="ORF">GCM10010960_00870</name>
</gene>
<dbReference type="PROSITE" id="PS00600">
    <property type="entry name" value="AA_TRANSFER_CLASS_3"/>
    <property type="match status" value="1"/>
</dbReference>
<dbReference type="Pfam" id="PF00202">
    <property type="entry name" value="Aminotran_3"/>
    <property type="match status" value="1"/>
</dbReference>
<dbReference type="GO" id="GO:0030170">
    <property type="term" value="F:pyridoxal phosphate binding"/>
    <property type="evidence" value="ECO:0007669"/>
    <property type="project" value="InterPro"/>
</dbReference>
<dbReference type="InterPro" id="IPR049704">
    <property type="entry name" value="Aminotrans_3_PPA_site"/>
</dbReference>
<dbReference type="SUPFAM" id="SSF53383">
    <property type="entry name" value="PLP-dependent transferases"/>
    <property type="match status" value="1"/>
</dbReference>
<comment type="similarity">
    <text evidence="2 6">Belongs to the class-III pyridoxal-phosphate-dependent aminotransferase family.</text>
</comment>
<comment type="cofactor">
    <cofactor evidence="1">
        <name>pyridoxal 5'-phosphate</name>
        <dbReference type="ChEBI" id="CHEBI:597326"/>
    </cofactor>
</comment>
<name>A0A917FH59_9GAMM</name>
<keyword evidence="5 6" id="KW-0663">Pyridoxal phosphate</keyword>
<evidence type="ECO:0000256" key="6">
    <source>
        <dbReference type="RuleBase" id="RU003560"/>
    </source>
</evidence>
<keyword evidence="4" id="KW-0808">Transferase</keyword>
<dbReference type="GO" id="GO:0004015">
    <property type="term" value="F:adenosylmethionine-8-amino-7-oxononanoate transaminase activity"/>
    <property type="evidence" value="ECO:0007669"/>
    <property type="project" value="TreeGrafter"/>
</dbReference>
<reference evidence="7" key="1">
    <citation type="journal article" date="2014" name="Int. J. Syst. Evol. Microbiol.">
        <title>Complete genome sequence of Corynebacterium casei LMG S-19264T (=DSM 44701T), isolated from a smear-ripened cheese.</title>
        <authorList>
            <consortium name="US DOE Joint Genome Institute (JGI-PGF)"/>
            <person name="Walter F."/>
            <person name="Albersmeier A."/>
            <person name="Kalinowski J."/>
            <person name="Ruckert C."/>
        </authorList>
    </citation>
    <scope>NUCLEOTIDE SEQUENCE</scope>
    <source>
        <strain evidence="7">CGMCC 1.12726</strain>
    </source>
</reference>
<evidence type="ECO:0000313" key="7">
    <source>
        <dbReference type="EMBL" id="GGF82630.1"/>
    </source>
</evidence>
<sequence>MTDTPRFHQHYQSQATQHPEQMDAFWMPFSANRQFKQKPRLLASAEGMYYKTTDGREILDGTGGLWCCNAGHGRRRIIDAVQQQIATLDFAPTFQMGHPLPFILAERLAEIAPAGLNKVFFTNSGSESVDTALKIAIAYHRARGEGQRTRLIGREKGYHGVGFGGISVGGLPNNRKWYGPGLPGVDHLRHTLDIGRNGFNRGLPQHGLELAEDLERLVALHDASTIAAVIIEPISGSAGVILPPEGYLKRIREICDKYGILLIFDEVITGYGRVGKAFAAQRFGVTPDLITTAKGLSNGSVPMGAVFVRDRVHEAFMSGPEHMIDLFHGYTYSGHPLACAAALATLDIYAEENLFEKAIELESYWEDGLHALKGLPNVVDIRNFGLIGAIELASRQGQPGSRAYDVFSNCFHEKDALIRVTGDVIALSPPLILEKQHIDALFSRIADAIRETD</sequence>
<dbReference type="RefSeq" id="WP_425488547.1">
    <property type="nucleotide sequence ID" value="NZ_BMFO01000001.1"/>
</dbReference>
<dbReference type="PANTHER" id="PTHR42684">
    <property type="entry name" value="ADENOSYLMETHIONINE-8-AMINO-7-OXONONANOATE AMINOTRANSFERASE"/>
    <property type="match status" value="1"/>
</dbReference>
<dbReference type="InterPro" id="IPR005814">
    <property type="entry name" value="Aminotrans_3"/>
</dbReference>
<organism evidence="7 8">
    <name type="scientific">Arenimonas maotaiensis</name>
    <dbReference type="NCBI Taxonomy" id="1446479"/>
    <lineage>
        <taxon>Bacteria</taxon>
        <taxon>Pseudomonadati</taxon>
        <taxon>Pseudomonadota</taxon>
        <taxon>Gammaproteobacteria</taxon>
        <taxon>Lysobacterales</taxon>
        <taxon>Lysobacteraceae</taxon>
        <taxon>Arenimonas</taxon>
    </lineage>
</organism>
<comment type="caution">
    <text evidence="7">The sequence shown here is derived from an EMBL/GenBank/DDBJ whole genome shotgun (WGS) entry which is preliminary data.</text>
</comment>
<keyword evidence="3 7" id="KW-0032">Aminotransferase</keyword>
<dbReference type="FunFam" id="3.40.640.10:FF:000014">
    <property type="entry name" value="Adenosylmethionine-8-amino-7-oxononanoate aminotransferase, probable"/>
    <property type="match status" value="1"/>
</dbReference>
<dbReference type="Gene3D" id="3.90.1150.10">
    <property type="entry name" value="Aspartate Aminotransferase, domain 1"/>
    <property type="match status" value="1"/>
</dbReference>
<evidence type="ECO:0000256" key="2">
    <source>
        <dbReference type="ARBA" id="ARBA00008954"/>
    </source>
</evidence>
<dbReference type="InterPro" id="IPR015424">
    <property type="entry name" value="PyrdxlP-dep_Trfase"/>
</dbReference>
<evidence type="ECO:0000256" key="5">
    <source>
        <dbReference type="ARBA" id="ARBA00022898"/>
    </source>
</evidence>
<protein>
    <submittedName>
        <fullName evidence="7">Aspartate aminotransferase family protein</fullName>
    </submittedName>
</protein>
<evidence type="ECO:0000256" key="1">
    <source>
        <dbReference type="ARBA" id="ARBA00001933"/>
    </source>
</evidence>
<evidence type="ECO:0000313" key="8">
    <source>
        <dbReference type="Proteomes" id="UP000632858"/>
    </source>
</evidence>